<dbReference type="GO" id="GO:0043066">
    <property type="term" value="P:negative regulation of apoptotic process"/>
    <property type="evidence" value="ECO:0007669"/>
    <property type="project" value="TreeGrafter"/>
</dbReference>
<dbReference type="EnsemblMetazoa" id="XM_014406816.2">
    <property type="protein sequence ID" value="XP_014262302.1"/>
    <property type="gene ID" value="LOC106674211"/>
</dbReference>
<dbReference type="RefSeq" id="XP_014262302.1">
    <property type="nucleotide sequence ID" value="XM_014406816.2"/>
</dbReference>
<evidence type="ECO:0000256" key="3">
    <source>
        <dbReference type="ARBA" id="ARBA00022833"/>
    </source>
</evidence>
<sequence>MKSEEVQRYLDCTKDSSDLTDSSAYEEHGIEFEVVSMSEGERFYRFDDKFSSSSPEDVRNVMTRLNPKIIEVEDSESKQSGGDCVTEPTKVCCPAPYKFCIRCRDINHHPYFPYCIRCQRLRRDFLPKRPGRKKKRGKLLTVLSPDSVLKDEVIVQSFDSPKSDSLCNVCGLRPKNGGFIHGLIVHLYACYKCALKIYKDNKFCPSCNLKIKAVMNVL</sequence>
<protein>
    <submittedName>
        <fullName evidence="4">Uncharacterized protein</fullName>
    </submittedName>
</protein>
<reference evidence="4" key="1">
    <citation type="submission" date="2022-01" db="UniProtKB">
        <authorList>
            <consortium name="EnsemblMetazoa"/>
        </authorList>
    </citation>
    <scope>IDENTIFICATION</scope>
</reference>
<dbReference type="PANTHER" id="PTHR46858:SF5">
    <property type="entry name" value="E3 UBIQUITIN-PROTEIN LIGASE APD1-RELATED"/>
    <property type="match status" value="1"/>
</dbReference>
<evidence type="ECO:0000256" key="1">
    <source>
        <dbReference type="ARBA" id="ARBA00022723"/>
    </source>
</evidence>
<name>A0A8I6TLJ9_CIMLE</name>
<dbReference type="OrthoDB" id="24526at2759"/>
<dbReference type="KEGG" id="clec:106674211"/>
<keyword evidence="1" id="KW-0479">Metal-binding</keyword>
<dbReference type="Pfam" id="PF13920">
    <property type="entry name" value="zf-C3HC4_3"/>
    <property type="match status" value="1"/>
</dbReference>
<accession>A0A8I6TLJ9</accession>
<dbReference type="SUPFAM" id="SSF90209">
    <property type="entry name" value="Ran binding protein zinc finger-like"/>
    <property type="match status" value="1"/>
</dbReference>
<keyword evidence="3" id="KW-0862">Zinc</keyword>
<evidence type="ECO:0000256" key="2">
    <source>
        <dbReference type="ARBA" id="ARBA00022771"/>
    </source>
</evidence>
<dbReference type="EnsemblMetazoa" id="XM_024229003.1">
    <property type="protein sequence ID" value="XP_024084771.1"/>
    <property type="gene ID" value="LOC106674211"/>
</dbReference>
<organism evidence="4 5">
    <name type="scientific">Cimex lectularius</name>
    <name type="common">Bed bug</name>
    <name type="synonym">Acanthia lectularia</name>
    <dbReference type="NCBI Taxonomy" id="79782"/>
    <lineage>
        <taxon>Eukaryota</taxon>
        <taxon>Metazoa</taxon>
        <taxon>Ecdysozoa</taxon>
        <taxon>Arthropoda</taxon>
        <taxon>Hexapoda</taxon>
        <taxon>Insecta</taxon>
        <taxon>Pterygota</taxon>
        <taxon>Neoptera</taxon>
        <taxon>Paraneoptera</taxon>
        <taxon>Hemiptera</taxon>
        <taxon>Heteroptera</taxon>
        <taxon>Panheteroptera</taxon>
        <taxon>Cimicomorpha</taxon>
        <taxon>Cimicidae</taxon>
        <taxon>Cimex</taxon>
    </lineage>
</organism>
<dbReference type="GO" id="GO:0008270">
    <property type="term" value="F:zinc ion binding"/>
    <property type="evidence" value="ECO:0007669"/>
    <property type="project" value="UniProtKB-KW"/>
</dbReference>
<keyword evidence="2" id="KW-0863">Zinc-finger</keyword>
<dbReference type="AlphaFoldDB" id="A0A8I6TLJ9"/>
<dbReference type="GO" id="GO:0061630">
    <property type="term" value="F:ubiquitin protein ligase activity"/>
    <property type="evidence" value="ECO:0007669"/>
    <property type="project" value="TreeGrafter"/>
</dbReference>
<keyword evidence="5" id="KW-1185">Reference proteome</keyword>
<dbReference type="RefSeq" id="XP_024084771.1">
    <property type="nucleotide sequence ID" value="XM_024229003.1"/>
</dbReference>
<dbReference type="PANTHER" id="PTHR46858">
    <property type="entry name" value="OS05G0521000 PROTEIN"/>
    <property type="match status" value="1"/>
</dbReference>
<dbReference type="GO" id="GO:0010468">
    <property type="term" value="P:regulation of gene expression"/>
    <property type="evidence" value="ECO:0007669"/>
    <property type="project" value="TreeGrafter"/>
</dbReference>
<dbReference type="InterPro" id="IPR036443">
    <property type="entry name" value="Znf_RanBP2_sf"/>
</dbReference>
<dbReference type="Proteomes" id="UP000494040">
    <property type="component" value="Unassembled WGS sequence"/>
</dbReference>
<evidence type="ECO:0000313" key="5">
    <source>
        <dbReference type="Proteomes" id="UP000494040"/>
    </source>
</evidence>
<dbReference type="InterPro" id="IPR013083">
    <property type="entry name" value="Znf_RING/FYVE/PHD"/>
</dbReference>
<proteinExistence type="predicted"/>
<evidence type="ECO:0000313" key="4">
    <source>
        <dbReference type="EnsemblMetazoa" id="XP_014262302.1"/>
    </source>
</evidence>
<dbReference type="GeneID" id="106674211"/>
<dbReference type="GO" id="GO:0016567">
    <property type="term" value="P:protein ubiquitination"/>
    <property type="evidence" value="ECO:0007669"/>
    <property type="project" value="TreeGrafter"/>
</dbReference>
<dbReference type="Gene3D" id="3.30.40.10">
    <property type="entry name" value="Zinc/RING finger domain, C3HC4 (zinc finger)"/>
    <property type="match status" value="1"/>
</dbReference>